<protein>
    <submittedName>
        <fullName evidence="23">5-hydroxytryptamine receptor 3A-like</fullName>
    </submittedName>
</protein>
<evidence type="ECO:0000256" key="5">
    <source>
        <dbReference type="ARBA" id="ARBA00022989"/>
    </source>
</evidence>
<reference evidence="23" key="1">
    <citation type="submission" date="2019-06" db="EMBL/GenBank/DDBJ databases">
        <authorList>
            <consortium name="Wellcome Sanger Institute Data Sharing"/>
        </authorList>
    </citation>
    <scope>NUCLEOTIDE SEQUENCE [LARGE SCALE GENOMIC DNA]</scope>
</reference>
<evidence type="ECO:0000256" key="15">
    <source>
        <dbReference type="ARBA" id="ARBA00034104"/>
    </source>
</evidence>
<evidence type="ECO:0000256" key="13">
    <source>
        <dbReference type="ARBA" id="ARBA00023286"/>
    </source>
</evidence>
<feature type="domain" description="Neurotransmitter-gated ion-channel ligand-binding" evidence="21">
    <location>
        <begin position="15"/>
        <end position="210"/>
    </location>
</feature>
<dbReference type="FunFam" id="2.70.170.10:FF:000017">
    <property type="entry name" value="5-hydroxytryptamine receptor 3A"/>
    <property type="match status" value="1"/>
</dbReference>
<dbReference type="OrthoDB" id="6097796at2759"/>
<keyword evidence="5 20" id="KW-1133">Transmembrane helix</keyword>
<evidence type="ECO:0000256" key="17">
    <source>
        <dbReference type="ARBA" id="ARBA00036239"/>
    </source>
</evidence>
<keyword evidence="14 20" id="KW-0407">Ion channel</keyword>
<dbReference type="InterPro" id="IPR006029">
    <property type="entry name" value="Neurotrans-gated_channel_TM"/>
</dbReference>
<dbReference type="InterPro" id="IPR038050">
    <property type="entry name" value="Neuro_actylchol_rec"/>
</dbReference>
<evidence type="ECO:0000256" key="3">
    <source>
        <dbReference type="ARBA" id="ARBA00022692"/>
    </source>
</evidence>
<dbReference type="RefSeq" id="XP_029945990.1">
    <property type="nucleotide sequence ID" value="XM_030090130.1"/>
</dbReference>
<keyword evidence="8 20" id="KW-0472">Membrane</keyword>
<evidence type="ECO:0000259" key="21">
    <source>
        <dbReference type="Pfam" id="PF02931"/>
    </source>
</evidence>
<comment type="catalytic activity">
    <reaction evidence="17">
        <text>Na(+)(in) = Na(+)(out)</text>
        <dbReference type="Rhea" id="RHEA:34963"/>
        <dbReference type="ChEBI" id="CHEBI:29101"/>
    </reaction>
</comment>
<dbReference type="InterPro" id="IPR018000">
    <property type="entry name" value="Neurotransmitter_ion_chnl_CS"/>
</dbReference>
<proteinExistence type="inferred from homology"/>
<dbReference type="Gene3D" id="1.20.58.390">
    <property type="entry name" value="Neurotransmitter-gated ion-channel transmembrane domain"/>
    <property type="match status" value="1"/>
</dbReference>
<sequence>MNHLNLILSNNSLDLVRPVKDWRTTTYVQLDMLLFGILEVDEKFQTITNHIWLQMLWTNEFLTWRPADFCGIDMLTVPRSKLWIPDIGIQEDTSDTSSVQDGMFVSIHHNGTVMAGRRQRLTFTCQLNLKMFPFDTQHCSITFMSHSSTADAVELGTVVNDTTLNRLSERIMITQGEWKLTSVRTEAMLHHDLFSNVSKLAYKVTFERKPMLYVINFIVPLFYLLVLDLTSFFISESRGEKMSFKVTILLSISVLLLILQDMLPSTEDNLPMIAIYCVAIFALVGISVLEAMLVTFLVDLDSYCAVQCSRRTQQDDPVDDNLLKDPAEEKVPVKPGSGDIPLPPRGDGAVLQRLLEEVKAARRDAGKQLTEKKKYKRWAEVFDHVFFVVYFITVTVFLMVMYITWMRNLG</sequence>
<evidence type="ECO:0000256" key="2">
    <source>
        <dbReference type="ARBA" id="ARBA00022475"/>
    </source>
</evidence>
<evidence type="ECO:0000256" key="7">
    <source>
        <dbReference type="ARBA" id="ARBA00023065"/>
    </source>
</evidence>
<evidence type="ECO:0000256" key="12">
    <source>
        <dbReference type="ARBA" id="ARBA00023257"/>
    </source>
</evidence>
<accession>A0A672GXP7</accession>
<keyword evidence="13" id="KW-1071">Ligand-gated ion channel</keyword>
<dbReference type="PROSITE" id="PS00236">
    <property type="entry name" value="NEUROTR_ION_CHANNEL"/>
    <property type="match status" value="1"/>
</dbReference>
<evidence type="ECO:0000256" key="20">
    <source>
        <dbReference type="RuleBase" id="RU000687"/>
    </source>
</evidence>
<dbReference type="Ensembl" id="ENSSFAT00005023972.1">
    <property type="protein sequence ID" value="ENSSFAP00005023022.1"/>
    <property type="gene ID" value="ENSSFAG00005011918.1"/>
</dbReference>
<dbReference type="PANTHER" id="PTHR18945">
    <property type="entry name" value="NEUROTRANSMITTER GATED ION CHANNEL"/>
    <property type="match status" value="1"/>
</dbReference>
<feature type="transmembrane region" description="Helical" evidence="20">
    <location>
        <begin position="211"/>
        <end position="234"/>
    </location>
</feature>
<dbReference type="PRINTS" id="PR00252">
    <property type="entry name" value="NRIONCHANNEL"/>
</dbReference>
<keyword evidence="9" id="KW-1015">Disulfide bond</keyword>
<dbReference type="Proteomes" id="UP000472267">
    <property type="component" value="Chromosome 4"/>
</dbReference>
<evidence type="ECO:0000256" key="9">
    <source>
        <dbReference type="ARBA" id="ARBA00023157"/>
    </source>
</evidence>
<keyword evidence="7 20" id="KW-0406">Ion transport</keyword>
<keyword evidence="2" id="KW-1003">Cell membrane</keyword>
<dbReference type="AlphaFoldDB" id="A0A672GXP7"/>
<dbReference type="InterPro" id="IPR006201">
    <property type="entry name" value="Neur_channel"/>
</dbReference>
<dbReference type="Gene3D" id="2.70.170.10">
    <property type="entry name" value="Neurotransmitter-gated ion-channel ligand-binding domain"/>
    <property type="match status" value="1"/>
</dbReference>
<dbReference type="Pfam" id="PF02932">
    <property type="entry name" value="Neur_chan_memb"/>
    <property type="match status" value="1"/>
</dbReference>
<dbReference type="SUPFAM" id="SSF63712">
    <property type="entry name" value="Nicotinic receptor ligand binding domain-like"/>
    <property type="match status" value="1"/>
</dbReference>
<evidence type="ECO:0000313" key="24">
    <source>
        <dbReference type="Proteomes" id="UP000472267"/>
    </source>
</evidence>
<evidence type="ECO:0000256" key="16">
    <source>
        <dbReference type="ARBA" id="ARBA00034430"/>
    </source>
</evidence>
<evidence type="ECO:0000256" key="6">
    <source>
        <dbReference type="ARBA" id="ARBA00023018"/>
    </source>
</evidence>
<reference evidence="23" key="2">
    <citation type="submission" date="2025-08" db="UniProtKB">
        <authorList>
            <consortium name="Ensembl"/>
        </authorList>
    </citation>
    <scope>IDENTIFICATION</scope>
</reference>
<feature type="transmembrane region" description="Helical" evidence="20">
    <location>
        <begin position="269"/>
        <end position="289"/>
    </location>
</feature>
<dbReference type="GO" id="GO:0005230">
    <property type="term" value="F:extracellular ligand-gated monoatomic ion channel activity"/>
    <property type="evidence" value="ECO:0007669"/>
    <property type="project" value="InterPro"/>
</dbReference>
<evidence type="ECO:0000259" key="22">
    <source>
        <dbReference type="Pfam" id="PF02932"/>
    </source>
</evidence>
<evidence type="ECO:0000256" key="10">
    <source>
        <dbReference type="ARBA" id="ARBA00023170"/>
    </source>
</evidence>
<keyword evidence="12" id="KW-0628">Postsynaptic cell membrane</keyword>
<organism evidence="23 24">
    <name type="scientific">Salarias fasciatus</name>
    <name type="common">Jewelled blenny</name>
    <name type="synonym">Blennius fasciatus</name>
    <dbReference type="NCBI Taxonomy" id="181472"/>
    <lineage>
        <taxon>Eukaryota</taxon>
        <taxon>Metazoa</taxon>
        <taxon>Chordata</taxon>
        <taxon>Craniata</taxon>
        <taxon>Vertebrata</taxon>
        <taxon>Euteleostomi</taxon>
        <taxon>Actinopterygii</taxon>
        <taxon>Neopterygii</taxon>
        <taxon>Teleostei</taxon>
        <taxon>Neoteleostei</taxon>
        <taxon>Acanthomorphata</taxon>
        <taxon>Ovalentaria</taxon>
        <taxon>Blenniimorphae</taxon>
        <taxon>Blenniiformes</taxon>
        <taxon>Blennioidei</taxon>
        <taxon>Blenniidae</taxon>
        <taxon>Salariinae</taxon>
        <taxon>Salarias</taxon>
    </lineage>
</organism>
<reference evidence="23" key="3">
    <citation type="submission" date="2025-09" db="UniProtKB">
        <authorList>
            <consortium name="Ensembl"/>
        </authorList>
    </citation>
    <scope>IDENTIFICATION</scope>
</reference>
<keyword evidence="1 20" id="KW-0813">Transport</keyword>
<dbReference type="OMA" id="NITNGWR"/>
<evidence type="ECO:0000256" key="18">
    <source>
        <dbReference type="ARBA" id="ARBA00036634"/>
    </source>
</evidence>
<dbReference type="InterPro" id="IPR036734">
    <property type="entry name" value="Neur_chan_lig-bd_sf"/>
</dbReference>
<dbReference type="RefSeq" id="XP_029945989.1">
    <property type="nucleotide sequence ID" value="XM_030090129.1"/>
</dbReference>
<keyword evidence="11" id="KW-0325">Glycoprotein</keyword>
<evidence type="ECO:0000256" key="1">
    <source>
        <dbReference type="ARBA" id="ARBA00022448"/>
    </source>
</evidence>
<gene>
    <name evidence="23" type="primary">LOC115387422</name>
</gene>
<comment type="subcellular location">
    <subcellularLocation>
        <location evidence="15">Postsynaptic cell membrane</location>
        <topology evidence="15">Multi-pass membrane protein</topology>
    </subcellularLocation>
</comment>
<evidence type="ECO:0000256" key="19">
    <source>
        <dbReference type="ARBA" id="ARBA00037540"/>
    </source>
</evidence>
<evidence type="ECO:0000313" key="23">
    <source>
        <dbReference type="Ensembl" id="ENSSFAP00005023022.1"/>
    </source>
</evidence>
<dbReference type="GO" id="GO:0045211">
    <property type="term" value="C:postsynaptic membrane"/>
    <property type="evidence" value="ECO:0007669"/>
    <property type="project" value="UniProtKB-SubCell"/>
</dbReference>
<dbReference type="SUPFAM" id="SSF90112">
    <property type="entry name" value="Neurotransmitter-gated ion-channel transmembrane pore"/>
    <property type="match status" value="1"/>
</dbReference>
<comment type="catalytic activity">
    <reaction evidence="16">
        <text>K(+)(in) = K(+)(out)</text>
        <dbReference type="Rhea" id="RHEA:29463"/>
        <dbReference type="ChEBI" id="CHEBI:29103"/>
    </reaction>
</comment>
<keyword evidence="24" id="KW-1185">Reference proteome</keyword>
<dbReference type="GeneID" id="115387422"/>
<comment type="function">
    <text evidence="19">Forms serotonin (5-hydroxytryptamine/5-HT3)-activated cation-selective channel complexes, which when activated cause fast, depolarizing responses in neurons.</text>
</comment>
<evidence type="ECO:0000256" key="4">
    <source>
        <dbReference type="ARBA" id="ARBA00022729"/>
    </source>
</evidence>
<dbReference type="InterPro" id="IPR036719">
    <property type="entry name" value="Neuro-gated_channel_TM_sf"/>
</dbReference>
<dbReference type="Pfam" id="PF02931">
    <property type="entry name" value="Neur_chan_LBD"/>
    <property type="match status" value="1"/>
</dbReference>
<name>A0A672GXP7_SALFA</name>
<evidence type="ECO:0000256" key="11">
    <source>
        <dbReference type="ARBA" id="ARBA00023180"/>
    </source>
</evidence>
<dbReference type="InParanoid" id="A0A672GXP7"/>
<feature type="transmembrane region" description="Helical" evidence="20">
    <location>
        <begin position="246"/>
        <end position="263"/>
    </location>
</feature>
<comment type="catalytic activity">
    <reaction evidence="18">
        <text>Ca(2+)(in) = Ca(2+)(out)</text>
        <dbReference type="Rhea" id="RHEA:29671"/>
        <dbReference type="ChEBI" id="CHEBI:29108"/>
    </reaction>
</comment>
<evidence type="ECO:0000256" key="14">
    <source>
        <dbReference type="ARBA" id="ARBA00023303"/>
    </source>
</evidence>
<keyword evidence="10" id="KW-0675">Receptor</keyword>
<evidence type="ECO:0000256" key="8">
    <source>
        <dbReference type="ARBA" id="ARBA00023136"/>
    </source>
</evidence>
<feature type="domain" description="Neurotransmitter-gated ion-channel transmembrane" evidence="22">
    <location>
        <begin position="218"/>
        <end position="297"/>
    </location>
</feature>
<keyword evidence="3 20" id="KW-0812">Transmembrane</keyword>
<keyword evidence="4" id="KW-0732">Signal</keyword>
<dbReference type="InterPro" id="IPR006202">
    <property type="entry name" value="Neur_chan_lig-bd"/>
</dbReference>
<dbReference type="GO" id="GO:0004888">
    <property type="term" value="F:transmembrane signaling receptor activity"/>
    <property type="evidence" value="ECO:0007669"/>
    <property type="project" value="InterPro"/>
</dbReference>
<keyword evidence="6" id="KW-0770">Synapse</keyword>
<feature type="transmembrane region" description="Helical" evidence="20">
    <location>
        <begin position="381"/>
        <end position="405"/>
    </location>
</feature>
<comment type="similarity">
    <text evidence="20">Belongs to the ligand-gated ion channel (TC 1.A.9) family.</text>
</comment>